<organism evidence="1 2">
    <name type="scientific">Sporolactobacillus inulinus</name>
    <dbReference type="NCBI Taxonomy" id="2078"/>
    <lineage>
        <taxon>Bacteria</taxon>
        <taxon>Bacillati</taxon>
        <taxon>Bacillota</taxon>
        <taxon>Bacilli</taxon>
        <taxon>Bacillales</taxon>
        <taxon>Sporolactobacillaceae</taxon>
        <taxon>Sporolactobacillus</taxon>
    </lineage>
</organism>
<evidence type="ECO:0000313" key="2">
    <source>
        <dbReference type="Proteomes" id="UP000319716"/>
    </source>
</evidence>
<accession>A0A4Y1ZFD7</accession>
<gene>
    <name evidence="1" type="ORF">NBRC111894_3267</name>
</gene>
<proteinExistence type="predicted"/>
<reference evidence="1 2" key="1">
    <citation type="submission" date="2017-11" db="EMBL/GenBank/DDBJ databases">
        <title>Draft Genome Sequence of Sporolactobacillus inulinus NBRC 111894 Isolated from Koso, a Japanese Sugar-Vegetable Fermented Beverage.</title>
        <authorList>
            <person name="Chiou T.Y."/>
            <person name="Oshima K."/>
            <person name="Suda W."/>
            <person name="Hattori M."/>
            <person name="Takahashi T."/>
        </authorList>
    </citation>
    <scope>NUCLEOTIDE SEQUENCE [LARGE SCALE GENOMIC DNA]</scope>
    <source>
        <strain evidence="1 2">NBRC111894</strain>
    </source>
</reference>
<sequence>MEIKDGRFCPVFSYYTILADIWARLLRSAGLTINALSLNIKTEIHEEDEF</sequence>
<evidence type="ECO:0000313" key="1">
    <source>
        <dbReference type="EMBL" id="GAY77713.1"/>
    </source>
</evidence>
<comment type="caution">
    <text evidence="1">The sequence shown here is derived from an EMBL/GenBank/DDBJ whole genome shotgun (WGS) entry which is preliminary data.</text>
</comment>
<protein>
    <submittedName>
        <fullName evidence="1">Uncharacterized protein</fullName>
    </submittedName>
</protein>
<dbReference type="Proteomes" id="UP000319716">
    <property type="component" value="Unassembled WGS sequence"/>
</dbReference>
<dbReference type="EMBL" id="BEXB01000031">
    <property type="protein sequence ID" value="GAY77713.1"/>
    <property type="molecule type" value="Genomic_DNA"/>
</dbReference>
<name>A0A4Y1ZFD7_9BACL</name>
<dbReference type="AlphaFoldDB" id="A0A4Y1ZFD7"/>